<evidence type="ECO:0000313" key="1">
    <source>
        <dbReference type="EMBL" id="BET25034.1"/>
    </source>
</evidence>
<dbReference type="EMBL" id="AP028947">
    <property type="protein sequence ID" value="BET25034.1"/>
    <property type="molecule type" value="Genomic_DNA"/>
</dbReference>
<dbReference type="KEGG" id="lto:RGQ30_05350"/>
<proteinExistence type="predicted"/>
<accession>A0AA86M826</accession>
<reference evidence="1 2" key="1">
    <citation type="submission" date="2023-10" db="EMBL/GenBank/DDBJ databases">
        <title>Complete Genome Sequence of Limnobacter thiooxidans CS-K2T, Isolated from freshwater lake sediments in Bavaria, Germany.</title>
        <authorList>
            <person name="Naruki M."/>
            <person name="Watanabe A."/>
            <person name="Warashina T."/>
            <person name="Morita T."/>
            <person name="Arakawa K."/>
        </authorList>
    </citation>
    <scope>NUCLEOTIDE SEQUENCE [LARGE SCALE GENOMIC DNA]</scope>
    <source>
        <strain evidence="1 2">CS-K2</strain>
    </source>
</reference>
<organism evidence="1 2">
    <name type="scientific">Limnobacter thiooxidans</name>
    <dbReference type="NCBI Taxonomy" id="131080"/>
    <lineage>
        <taxon>Bacteria</taxon>
        <taxon>Pseudomonadati</taxon>
        <taxon>Pseudomonadota</taxon>
        <taxon>Betaproteobacteria</taxon>
        <taxon>Burkholderiales</taxon>
        <taxon>Burkholderiaceae</taxon>
        <taxon>Limnobacter</taxon>
    </lineage>
</organism>
<evidence type="ECO:0000313" key="2">
    <source>
        <dbReference type="Proteomes" id="UP001329151"/>
    </source>
</evidence>
<name>A0AA86M826_9BURK</name>
<dbReference type="InterPro" id="IPR045584">
    <property type="entry name" value="Pilin-like"/>
</dbReference>
<dbReference type="AlphaFoldDB" id="A0AA86M826"/>
<protein>
    <submittedName>
        <fullName evidence="1">Uncharacterized protein</fullName>
    </submittedName>
</protein>
<dbReference type="Proteomes" id="UP001329151">
    <property type="component" value="Chromosome"/>
</dbReference>
<keyword evidence="2" id="KW-1185">Reference proteome</keyword>
<dbReference type="Gene3D" id="3.30.700.10">
    <property type="entry name" value="Glycoprotein, Type 4 Pilin"/>
    <property type="match status" value="1"/>
</dbReference>
<gene>
    <name evidence="1" type="ORF">RGQ30_05350</name>
</gene>
<dbReference type="SUPFAM" id="SSF54523">
    <property type="entry name" value="Pili subunits"/>
    <property type="match status" value="1"/>
</dbReference>
<sequence>MLELMTCVVILAIVAVVVLPSFSNYYKRAALVAWMGALSQAEVAIRTQSRRDSSSFQLSVQYDPQTDRWCIAGVRSGSNCACNTGGACDVVAQSFLANKGVFAVNQSTNWTLSIPDAMRKNTSLAQPAVEQFPLSVDGNVAGALLRVAFDELGRFDICARNAREYLSVVKTC</sequence>